<dbReference type="RefSeq" id="WP_188518033.1">
    <property type="nucleotide sequence ID" value="NZ_BMES01000002.1"/>
</dbReference>
<evidence type="ECO:0000313" key="2">
    <source>
        <dbReference type="EMBL" id="GGH20601.1"/>
    </source>
</evidence>
<dbReference type="EMBL" id="BMES01000002">
    <property type="protein sequence ID" value="GGH20601.1"/>
    <property type="molecule type" value="Genomic_DNA"/>
</dbReference>
<evidence type="ECO:0000313" key="3">
    <source>
        <dbReference type="Proteomes" id="UP000603912"/>
    </source>
</evidence>
<protein>
    <submittedName>
        <fullName evidence="2">Uncharacterized protein</fullName>
    </submittedName>
</protein>
<name>A0A917I7X6_9HYPH</name>
<sequence>MEPSVAGLIGAGVGLALGYVDYRVVSGVVEGRLRKLDDSSSAEQKAVFERKLRILRIVLFIGTVLFFPVIGYLLGLTIAGR</sequence>
<reference evidence="2" key="2">
    <citation type="submission" date="2020-09" db="EMBL/GenBank/DDBJ databases">
        <authorList>
            <person name="Sun Q."/>
            <person name="Zhou Y."/>
        </authorList>
    </citation>
    <scope>NUCLEOTIDE SEQUENCE</scope>
    <source>
        <strain evidence="2">CGMCC 1.12214</strain>
    </source>
</reference>
<keyword evidence="1" id="KW-0812">Transmembrane</keyword>
<reference evidence="2" key="1">
    <citation type="journal article" date="2014" name="Int. J. Syst. Evol. Microbiol.">
        <title>Complete genome sequence of Corynebacterium casei LMG S-19264T (=DSM 44701T), isolated from a smear-ripened cheese.</title>
        <authorList>
            <consortium name="US DOE Joint Genome Institute (JGI-PGF)"/>
            <person name="Walter F."/>
            <person name="Albersmeier A."/>
            <person name="Kalinowski J."/>
            <person name="Ruckert C."/>
        </authorList>
    </citation>
    <scope>NUCLEOTIDE SEQUENCE</scope>
    <source>
        <strain evidence="2">CGMCC 1.12214</strain>
    </source>
</reference>
<feature type="transmembrane region" description="Helical" evidence="1">
    <location>
        <begin position="6"/>
        <end position="25"/>
    </location>
</feature>
<proteinExistence type="predicted"/>
<dbReference type="Proteomes" id="UP000603912">
    <property type="component" value="Unassembled WGS sequence"/>
</dbReference>
<gene>
    <name evidence="2" type="ORF">GCM10007036_24270</name>
</gene>
<keyword evidence="1" id="KW-1133">Transmembrane helix</keyword>
<evidence type="ECO:0000256" key="1">
    <source>
        <dbReference type="SAM" id="Phobius"/>
    </source>
</evidence>
<keyword evidence="3" id="KW-1185">Reference proteome</keyword>
<accession>A0A917I7X6</accession>
<keyword evidence="1" id="KW-0472">Membrane</keyword>
<dbReference type="AlphaFoldDB" id="A0A917I7X6"/>
<organism evidence="2 3">
    <name type="scientific">Alsobacter metallidurans</name>
    <dbReference type="NCBI Taxonomy" id="340221"/>
    <lineage>
        <taxon>Bacteria</taxon>
        <taxon>Pseudomonadati</taxon>
        <taxon>Pseudomonadota</taxon>
        <taxon>Alphaproteobacteria</taxon>
        <taxon>Hyphomicrobiales</taxon>
        <taxon>Alsobacteraceae</taxon>
        <taxon>Alsobacter</taxon>
    </lineage>
</organism>
<feature type="transmembrane region" description="Helical" evidence="1">
    <location>
        <begin position="54"/>
        <end position="79"/>
    </location>
</feature>
<comment type="caution">
    <text evidence="2">The sequence shown here is derived from an EMBL/GenBank/DDBJ whole genome shotgun (WGS) entry which is preliminary data.</text>
</comment>